<reference evidence="1" key="1">
    <citation type="journal article" date="2015" name="Nature">
        <title>Complex archaea that bridge the gap between prokaryotes and eukaryotes.</title>
        <authorList>
            <person name="Spang A."/>
            <person name="Saw J.H."/>
            <person name="Jorgensen S.L."/>
            <person name="Zaremba-Niedzwiedzka K."/>
            <person name="Martijn J."/>
            <person name="Lind A.E."/>
            <person name="van Eijk R."/>
            <person name="Schleper C."/>
            <person name="Guy L."/>
            <person name="Ettema T.J."/>
        </authorList>
    </citation>
    <scope>NUCLEOTIDE SEQUENCE</scope>
</reference>
<dbReference type="EMBL" id="LAZR01001750">
    <property type="protein sequence ID" value="KKN39669.1"/>
    <property type="molecule type" value="Genomic_DNA"/>
</dbReference>
<organism evidence="1">
    <name type="scientific">marine sediment metagenome</name>
    <dbReference type="NCBI Taxonomy" id="412755"/>
    <lineage>
        <taxon>unclassified sequences</taxon>
        <taxon>metagenomes</taxon>
        <taxon>ecological metagenomes</taxon>
    </lineage>
</organism>
<sequence length="69" mass="8018">MAFIAALEKMSFGSSKSLHSMDESEGRHFCYHCRKLIREGQWFILQGHPGFQKRGTDWSFRHADCEVTP</sequence>
<name>A0A0F9QAY7_9ZZZZ</name>
<protein>
    <submittedName>
        <fullName evidence="1">Uncharacterized protein</fullName>
    </submittedName>
</protein>
<proteinExistence type="predicted"/>
<gene>
    <name evidence="1" type="ORF">LCGC14_0741040</name>
</gene>
<evidence type="ECO:0000313" key="1">
    <source>
        <dbReference type="EMBL" id="KKN39669.1"/>
    </source>
</evidence>
<accession>A0A0F9QAY7</accession>
<comment type="caution">
    <text evidence="1">The sequence shown here is derived from an EMBL/GenBank/DDBJ whole genome shotgun (WGS) entry which is preliminary data.</text>
</comment>
<dbReference type="AlphaFoldDB" id="A0A0F9QAY7"/>